<dbReference type="InterPro" id="IPR011701">
    <property type="entry name" value="MFS"/>
</dbReference>
<dbReference type="PANTHER" id="PTHR43596">
    <property type="entry name" value="ADP,ATP CARRIER PROTEIN"/>
    <property type="match status" value="1"/>
</dbReference>
<accession>A0A562L0L4</accession>
<dbReference type="EMBL" id="VLKN01000006">
    <property type="protein sequence ID" value="TWI01014.1"/>
    <property type="molecule type" value="Genomic_DNA"/>
</dbReference>
<feature type="transmembrane region" description="Helical" evidence="4">
    <location>
        <begin position="272"/>
        <end position="290"/>
    </location>
</feature>
<dbReference type="Gene3D" id="1.20.1250.20">
    <property type="entry name" value="MFS general substrate transporter like domains"/>
    <property type="match status" value="1"/>
</dbReference>
<protein>
    <submittedName>
        <fullName evidence="5">AAA family ATP:ADP antiporter</fullName>
    </submittedName>
</protein>
<feature type="transmembrane region" description="Helical" evidence="4">
    <location>
        <begin position="175"/>
        <end position="192"/>
    </location>
</feature>
<keyword evidence="2 4" id="KW-1133">Transmembrane helix</keyword>
<proteinExistence type="predicted"/>
<keyword evidence="1 4" id="KW-0812">Transmembrane</keyword>
<dbReference type="PANTHER" id="PTHR43596:SF1">
    <property type="entry name" value="ADP,ATP CARRIER PROTEIN"/>
    <property type="match status" value="1"/>
</dbReference>
<sequence>MLRRWLTRLFNLESEEAGAVTAGFLMFFLLFAGYFMLRPVRETMGITGGVDNLQWLFTGTFVATLAAMPLFGWVAARVRRRRILYWVFGFFALNLTAFAFGFLAQPDNVWLARTFYIWISVFNMIAISVAWSVLVDLFAVGQAKRLFGLMAAGASLGGLTGPLLAVLLVERIGHAGLLFLSAVFLLAAAGAARRVQHWRDAHPLSAEETLQRQRPLGGSPFAGATEVLRSPFMLGIAAFVLLLASVTTFLYFEQARLVELNFPDKADQTRVFGTIDAIVQSLAILSQLFITGRLAQRLGVGVLLVAVPVVAMFGFLWLAFAPTFAVLAIVMVVRRAGEYAFVRPGREMLWTAVTPEAKYKAKNFVDTVVYRGADAVSAWVKSGVDLLAQQPAVAALLGAALALLWAFNGGVLARMHRRLT</sequence>
<evidence type="ECO:0000256" key="3">
    <source>
        <dbReference type="ARBA" id="ARBA00023136"/>
    </source>
</evidence>
<dbReference type="RefSeq" id="WP_144900121.1">
    <property type="nucleotide sequence ID" value="NZ_VLKN01000006.1"/>
</dbReference>
<dbReference type="Proteomes" id="UP000315167">
    <property type="component" value="Unassembled WGS sequence"/>
</dbReference>
<feature type="transmembrane region" description="Helical" evidence="4">
    <location>
        <begin position="302"/>
        <end position="333"/>
    </location>
</feature>
<keyword evidence="3 4" id="KW-0472">Membrane</keyword>
<evidence type="ECO:0000313" key="6">
    <source>
        <dbReference type="Proteomes" id="UP000315167"/>
    </source>
</evidence>
<feature type="transmembrane region" description="Helical" evidence="4">
    <location>
        <begin position="115"/>
        <end position="139"/>
    </location>
</feature>
<reference evidence="5 6" key="1">
    <citation type="journal article" date="2015" name="Stand. Genomic Sci.">
        <title>Genomic Encyclopedia of Bacterial and Archaeal Type Strains, Phase III: the genomes of soil and plant-associated and newly described type strains.</title>
        <authorList>
            <person name="Whitman W.B."/>
            <person name="Woyke T."/>
            <person name="Klenk H.P."/>
            <person name="Zhou Y."/>
            <person name="Lilburn T.G."/>
            <person name="Beck B.J."/>
            <person name="De Vos P."/>
            <person name="Vandamme P."/>
            <person name="Eisen J.A."/>
            <person name="Garrity G."/>
            <person name="Hugenholtz P."/>
            <person name="Kyrpides N.C."/>
        </authorList>
    </citation>
    <scope>NUCLEOTIDE SEQUENCE [LARGE SCALE GENOMIC DNA]</scope>
    <source>
        <strain evidence="5 6">CGMCC 1.10821</strain>
    </source>
</reference>
<dbReference type="Pfam" id="PF07690">
    <property type="entry name" value="MFS_1"/>
    <property type="match status" value="1"/>
</dbReference>
<evidence type="ECO:0000256" key="1">
    <source>
        <dbReference type="ARBA" id="ARBA00022692"/>
    </source>
</evidence>
<feature type="transmembrane region" description="Helical" evidence="4">
    <location>
        <begin position="83"/>
        <end position="103"/>
    </location>
</feature>
<evidence type="ECO:0000256" key="4">
    <source>
        <dbReference type="SAM" id="Phobius"/>
    </source>
</evidence>
<feature type="transmembrane region" description="Helical" evidence="4">
    <location>
        <begin position="20"/>
        <end position="37"/>
    </location>
</feature>
<dbReference type="AlphaFoldDB" id="A0A562L0L4"/>
<feature type="transmembrane region" description="Helical" evidence="4">
    <location>
        <begin position="232"/>
        <end position="252"/>
    </location>
</feature>
<evidence type="ECO:0000313" key="5">
    <source>
        <dbReference type="EMBL" id="TWI01014.1"/>
    </source>
</evidence>
<dbReference type="OrthoDB" id="199378at2"/>
<keyword evidence="6" id="KW-1185">Reference proteome</keyword>
<feature type="transmembrane region" description="Helical" evidence="4">
    <location>
        <begin position="146"/>
        <end position="169"/>
    </location>
</feature>
<dbReference type="SUPFAM" id="SSF103473">
    <property type="entry name" value="MFS general substrate transporter"/>
    <property type="match status" value="1"/>
</dbReference>
<comment type="caution">
    <text evidence="5">The sequence shown here is derived from an EMBL/GenBank/DDBJ whole genome shotgun (WGS) entry which is preliminary data.</text>
</comment>
<gene>
    <name evidence="5" type="ORF">IP90_02636</name>
</gene>
<feature type="transmembrane region" description="Helical" evidence="4">
    <location>
        <begin position="392"/>
        <end position="413"/>
    </location>
</feature>
<dbReference type="InterPro" id="IPR036259">
    <property type="entry name" value="MFS_trans_sf"/>
</dbReference>
<organism evidence="5 6">
    <name type="scientific">Luteimonas cucumeris</name>
    <dbReference type="NCBI Taxonomy" id="985012"/>
    <lineage>
        <taxon>Bacteria</taxon>
        <taxon>Pseudomonadati</taxon>
        <taxon>Pseudomonadota</taxon>
        <taxon>Gammaproteobacteria</taxon>
        <taxon>Lysobacterales</taxon>
        <taxon>Lysobacteraceae</taxon>
        <taxon>Luteimonas</taxon>
    </lineage>
</organism>
<feature type="transmembrane region" description="Helical" evidence="4">
    <location>
        <begin position="57"/>
        <end position="76"/>
    </location>
</feature>
<name>A0A562L0L4_9GAMM</name>
<evidence type="ECO:0000256" key="2">
    <source>
        <dbReference type="ARBA" id="ARBA00022989"/>
    </source>
</evidence>
<dbReference type="GO" id="GO:0022857">
    <property type="term" value="F:transmembrane transporter activity"/>
    <property type="evidence" value="ECO:0007669"/>
    <property type="project" value="InterPro"/>
</dbReference>